<organism evidence="11 12">
    <name type="scientific">Laticauda laticaudata</name>
    <name type="common">Blue-ringed sea krait</name>
    <name type="synonym">Blue-lipped sea krait</name>
    <dbReference type="NCBI Taxonomy" id="8630"/>
    <lineage>
        <taxon>Eukaryota</taxon>
        <taxon>Metazoa</taxon>
        <taxon>Chordata</taxon>
        <taxon>Craniata</taxon>
        <taxon>Vertebrata</taxon>
        <taxon>Euteleostomi</taxon>
        <taxon>Lepidosauria</taxon>
        <taxon>Squamata</taxon>
        <taxon>Bifurcata</taxon>
        <taxon>Unidentata</taxon>
        <taxon>Episquamata</taxon>
        <taxon>Toxicofera</taxon>
        <taxon>Serpentes</taxon>
        <taxon>Colubroidea</taxon>
        <taxon>Elapidae</taxon>
        <taxon>Laticaudinae</taxon>
        <taxon>Laticauda</taxon>
    </lineage>
</organism>
<evidence type="ECO:0000256" key="3">
    <source>
        <dbReference type="ARBA" id="ARBA00022989"/>
    </source>
</evidence>
<dbReference type="GO" id="GO:0005886">
    <property type="term" value="C:plasma membrane"/>
    <property type="evidence" value="ECO:0007669"/>
    <property type="project" value="UniProtKB-SubCell"/>
</dbReference>
<evidence type="ECO:0000259" key="10">
    <source>
        <dbReference type="PROSITE" id="PS50262"/>
    </source>
</evidence>
<dbReference type="GO" id="GO:0004930">
    <property type="term" value="F:G protein-coupled receptor activity"/>
    <property type="evidence" value="ECO:0007669"/>
    <property type="project" value="UniProtKB-KW"/>
</dbReference>
<keyword evidence="12" id="KW-1185">Reference proteome</keyword>
<comment type="subcellular location">
    <subcellularLocation>
        <location evidence="9">Cell membrane</location>
        <topology evidence="9">Multi-pass membrane protein</topology>
    </subcellularLocation>
    <subcellularLocation>
        <location evidence="1">Membrane</location>
        <topology evidence="1">Multi-pass membrane protein</topology>
    </subcellularLocation>
</comment>
<dbReference type="InterPro" id="IPR000276">
    <property type="entry name" value="GPCR_Rhodpsn"/>
</dbReference>
<evidence type="ECO:0000256" key="1">
    <source>
        <dbReference type="ARBA" id="ARBA00004141"/>
    </source>
</evidence>
<dbReference type="InterPro" id="IPR017452">
    <property type="entry name" value="GPCR_Rhodpsn_7TM"/>
</dbReference>
<proteinExistence type="inferred from homology"/>
<feature type="transmembrane region" description="Helical" evidence="9">
    <location>
        <begin position="238"/>
        <end position="261"/>
    </location>
</feature>
<feature type="transmembrane region" description="Helical" evidence="9">
    <location>
        <begin position="60"/>
        <end position="81"/>
    </location>
</feature>
<keyword evidence="5 9" id="KW-0472">Membrane</keyword>
<keyword evidence="7 8" id="KW-0807">Transducer</keyword>
<comment type="similarity">
    <text evidence="8">Belongs to the G-protein coupled receptor 1 family.</text>
</comment>
<sequence>MDKGNDSVITEFILQGFTDNPKMQLVLFFFFLSIYLVAVLGNIGMILLICTNTQLHKPMYYFLGNLSFVDLCCSSTIAPRMLIDLLSETKIISYNACATQLFFYVFFVDVECVLLAVMAYDRYVAICNPLLYSARMSKTLCQHLIAFAYCIGLMDTIVYTSSTFLLTFCRSNLINHFFCDMPPLFVLSCSDTSVNELVLLIIDGFIEACSICMSLVSYVYIVVTILRMNSAEGRRKAFSTCASHLTAVGIFHGTIVFMYIRPTSSYSMDQDKWASMFYTIVIPMLNPLIYSLRNKEVKDALVKSVGIMIQRVVLSISSQNT</sequence>
<dbReference type="CDD" id="cd15230">
    <property type="entry name" value="7tmA_OR5-like"/>
    <property type="match status" value="1"/>
</dbReference>
<feature type="domain" description="G-protein coupled receptors family 1 profile" evidence="10">
    <location>
        <begin position="41"/>
        <end position="290"/>
    </location>
</feature>
<dbReference type="SUPFAM" id="SSF81321">
    <property type="entry name" value="Family A G protein-coupled receptor-like"/>
    <property type="match status" value="1"/>
</dbReference>
<feature type="transmembrane region" description="Helical" evidence="9">
    <location>
        <begin position="144"/>
        <end position="168"/>
    </location>
</feature>
<evidence type="ECO:0000256" key="7">
    <source>
        <dbReference type="ARBA" id="ARBA00023224"/>
    </source>
</evidence>
<dbReference type="PRINTS" id="PR00245">
    <property type="entry name" value="OLFACTORYR"/>
</dbReference>
<keyword evidence="9" id="KW-0716">Sensory transduction</keyword>
<accession>A0A8C5S799</accession>
<evidence type="ECO:0000256" key="8">
    <source>
        <dbReference type="RuleBase" id="RU000688"/>
    </source>
</evidence>
<feature type="transmembrane region" description="Helical" evidence="9">
    <location>
        <begin position="25"/>
        <end position="48"/>
    </location>
</feature>
<dbReference type="InterPro" id="IPR000725">
    <property type="entry name" value="Olfact_rcpt"/>
</dbReference>
<evidence type="ECO:0000256" key="6">
    <source>
        <dbReference type="ARBA" id="ARBA00023170"/>
    </source>
</evidence>
<reference evidence="11" key="2">
    <citation type="submission" date="2025-09" db="UniProtKB">
        <authorList>
            <consortium name="Ensembl"/>
        </authorList>
    </citation>
    <scope>IDENTIFICATION</scope>
</reference>
<evidence type="ECO:0000313" key="11">
    <source>
        <dbReference type="Ensembl" id="ENSLLTP00000012412.1"/>
    </source>
</evidence>
<dbReference type="AlphaFoldDB" id="A0A8C5S799"/>
<name>A0A8C5S799_LATLA</name>
<evidence type="ECO:0000256" key="9">
    <source>
        <dbReference type="RuleBase" id="RU363047"/>
    </source>
</evidence>
<dbReference type="PROSITE" id="PS50262">
    <property type="entry name" value="G_PROTEIN_RECEP_F1_2"/>
    <property type="match status" value="1"/>
</dbReference>
<dbReference type="Gene3D" id="1.20.1070.10">
    <property type="entry name" value="Rhodopsin 7-helix transmembrane proteins"/>
    <property type="match status" value="1"/>
</dbReference>
<keyword evidence="3 9" id="KW-1133">Transmembrane helix</keyword>
<dbReference type="Proteomes" id="UP000694406">
    <property type="component" value="Unplaced"/>
</dbReference>
<reference evidence="11" key="1">
    <citation type="submission" date="2025-08" db="UniProtKB">
        <authorList>
            <consortium name="Ensembl"/>
        </authorList>
    </citation>
    <scope>IDENTIFICATION</scope>
</reference>
<dbReference type="Ensembl" id="ENSLLTT00000012891.1">
    <property type="protein sequence ID" value="ENSLLTP00000012412.1"/>
    <property type="gene ID" value="ENSLLTG00000009495.1"/>
</dbReference>
<protein>
    <recommendedName>
        <fullName evidence="9">Olfactory receptor</fullName>
    </recommendedName>
</protein>
<dbReference type="PANTHER" id="PTHR48018">
    <property type="entry name" value="OLFACTORY RECEPTOR"/>
    <property type="match status" value="1"/>
</dbReference>
<feature type="transmembrane region" description="Helical" evidence="9">
    <location>
        <begin position="101"/>
        <end position="123"/>
    </location>
</feature>
<keyword evidence="4 8" id="KW-0297">G-protein coupled receptor</keyword>
<dbReference type="GO" id="GO:0004984">
    <property type="term" value="F:olfactory receptor activity"/>
    <property type="evidence" value="ECO:0007669"/>
    <property type="project" value="InterPro"/>
</dbReference>
<feature type="transmembrane region" description="Helical" evidence="9">
    <location>
        <begin position="273"/>
        <end position="292"/>
    </location>
</feature>
<evidence type="ECO:0000256" key="2">
    <source>
        <dbReference type="ARBA" id="ARBA00022692"/>
    </source>
</evidence>
<keyword evidence="6 8" id="KW-0675">Receptor</keyword>
<dbReference type="GeneTree" id="ENSGT01140000282514"/>
<keyword evidence="9" id="KW-1003">Cell membrane</keyword>
<evidence type="ECO:0000256" key="4">
    <source>
        <dbReference type="ARBA" id="ARBA00023040"/>
    </source>
</evidence>
<dbReference type="FunFam" id="1.20.1070.10:FF:000003">
    <property type="entry name" value="Olfactory receptor"/>
    <property type="match status" value="1"/>
</dbReference>
<evidence type="ECO:0000256" key="5">
    <source>
        <dbReference type="ARBA" id="ARBA00023136"/>
    </source>
</evidence>
<dbReference type="PRINTS" id="PR00237">
    <property type="entry name" value="GPCRRHODOPSN"/>
</dbReference>
<keyword evidence="2 8" id="KW-0812">Transmembrane</keyword>
<dbReference type="Pfam" id="PF13853">
    <property type="entry name" value="7tm_4"/>
    <property type="match status" value="1"/>
</dbReference>
<keyword evidence="9" id="KW-0552">Olfaction</keyword>
<feature type="transmembrane region" description="Helical" evidence="9">
    <location>
        <begin position="197"/>
        <end position="226"/>
    </location>
</feature>
<dbReference type="PROSITE" id="PS00237">
    <property type="entry name" value="G_PROTEIN_RECEP_F1_1"/>
    <property type="match status" value="1"/>
</dbReference>
<evidence type="ECO:0000313" key="12">
    <source>
        <dbReference type="Proteomes" id="UP000694406"/>
    </source>
</evidence>